<organism evidence="2 3">
    <name type="scientific">Rhodoferax antarcticus ANT.BR</name>
    <dbReference type="NCBI Taxonomy" id="1111071"/>
    <lineage>
        <taxon>Bacteria</taxon>
        <taxon>Pseudomonadati</taxon>
        <taxon>Pseudomonadota</taxon>
        <taxon>Betaproteobacteria</taxon>
        <taxon>Burkholderiales</taxon>
        <taxon>Comamonadaceae</taxon>
        <taxon>Rhodoferax</taxon>
    </lineage>
</organism>
<accession>A0A1Q8YGN3</accession>
<keyword evidence="3" id="KW-1185">Reference proteome</keyword>
<proteinExistence type="predicted"/>
<evidence type="ECO:0000313" key="3">
    <source>
        <dbReference type="Proteomes" id="UP000185911"/>
    </source>
</evidence>
<evidence type="ECO:0000256" key="1">
    <source>
        <dbReference type="SAM" id="MobiDB-lite"/>
    </source>
</evidence>
<protein>
    <submittedName>
        <fullName evidence="2">Uncharacterized protein</fullName>
    </submittedName>
</protein>
<dbReference type="Proteomes" id="UP000185911">
    <property type="component" value="Unassembled WGS sequence"/>
</dbReference>
<dbReference type="AlphaFoldDB" id="A0A1Q8YGN3"/>
<feature type="compositionally biased region" description="Basic and acidic residues" evidence="1">
    <location>
        <begin position="61"/>
        <end position="71"/>
    </location>
</feature>
<reference evidence="2 3" key="1">
    <citation type="submission" date="2017-01" db="EMBL/GenBank/DDBJ databases">
        <title>Genome sequence of Rhodoferax antarcticus ANT.BR, a psychrophilic purple nonsulfur bacterium from an Antarctic microbial mat.</title>
        <authorList>
            <person name="Baker J."/>
            <person name="Riester C."/>
            <person name="Skinner B."/>
            <person name="Newell A."/>
            <person name="Swingley W."/>
            <person name="Madigan M."/>
            <person name="Jung D."/>
            <person name="Asao M."/>
            <person name="Chen M."/>
            <person name="Loughlin P."/>
            <person name="Pan H."/>
            <person name="Lin S."/>
            <person name="Li N."/>
            <person name="Shaw J."/>
            <person name="Prado M."/>
            <person name="Sherman C."/>
            <person name="Li X."/>
            <person name="Tang J."/>
            <person name="Blankenship R."/>
            <person name="Zhao T."/>
            <person name="Touchman J."/>
            <person name="Sattley M."/>
        </authorList>
    </citation>
    <scope>NUCLEOTIDE SEQUENCE [LARGE SCALE GENOMIC DNA]</scope>
    <source>
        <strain evidence="2 3">ANT.BR</strain>
    </source>
</reference>
<evidence type="ECO:0000313" key="2">
    <source>
        <dbReference type="EMBL" id="OLP07224.1"/>
    </source>
</evidence>
<dbReference type="EMBL" id="MSYM01000009">
    <property type="protein sequence ID" value="OLP07224.1"/>
    <property type="molecule type" value="Genomic_DNA"/>
</dbReference>
<name>A0A1Q8YGN3_9BURK</name>
<gene>
    <name evidence="2" type="ORF">BLL52_1511</name>
</gene>
<comment type="caution">
    <text evidence="2">The sequence shown here is derived from an EMBL/GenBank/DDBJ whole genome shotgun (WGS) entry which is preliminary data.</text>
</comment>
<feature type="region of interest" description="Disordered" evidence="1">
    <location>
        <begin position="1"/>
        <end position="71"/>
    </location>
</feature>
<sequence>MCEFINASGTMKRADLSGQRDGATARSTRMLIPQCRGSAGPARKREVMGQRTRKARTKANGLEKPRAKEVR</sequence>